<dbReference type="EMBL" id="LRQA01000029">
    <property type="protein sequence ID" value="KXA18427.1"/>
    <property type="molecule type" value="Genomic_DNA"/>
</dbReference>
<dbReference type="Proteomes" id="UP000070558">
    <property type="component" value="Unassembled WGS sequence"/>
</dbReference>
<protein>
    <submittedName>
        <fullName evidence="1">Uncharacterized protein</fullName>
    </submittedName>
</protein>
<evidence type="ECO:0000313" key="1">
    <source>
        <dbReference type="EMBL" id="KXA18427.1"/>
    </source>
</evidence>
<dbReference type="AlphaFoldDB" id="A0A133NQ75"/>
<comment type="caution">
    <text evidence="1">The sequence shown here is derived from an EMBL/GenBank/DDBJ whole genome shotgun (WGS) entry which is preliminary data.</text>
</comment>
<name>A0A133NQ75_GARVA</name>
<gene>
    <name evidence="1" type="ORF">HMPREF3216_00357</name>
</gene>
<evidence type="ECO:0000313" key="2">
    <source>
        <dbReference type="Proteomes" id="UP000070558"/>
    </source>
</evidence>
<accession>A0A133NQ75</accession>
<dbReference type="PATRIC" id="fig|2702.99.peg.351"/>
<sequence>MWICKYESIWACRKSLTLKYWEILGKYQGFIAFNHIVKKIFTKKESCETLLKK</sequence>
<reference evidence="1 2" key="1">
    <citation type="submission" date="2016-01" db="EMBL/GenBank/DDBJ databases">
        <authorList>
            <person name="Oliw E.H."/>
        </authorList>
    </citation>
    <scope>NUCLEOTIDE SEQUENCE [LARGE SCALE GENOMIC DNA]</scope>
    <source>
        <strain evidence="1 2">GED7760B</strain>
    </source>
</reference>
<proteinExistence type="predicted"/>
<organism evidence="1 2">
    <name type="scientific">Gardnerella vaginalis</name>
    <dbReference type="NCBI Taxonomy" id="2702"/>
    <lineage>
        <taxon>Bacteria</taxon>
        <taxon>Bacillati</taxon>
        <taxon>Actinomycetota</taxon>
        <taxon>Actinomycetes</taxon>
        <taxon>Bifidobacteriales</taxon>
        <taxon>Bifidobacteriaceae</taxon>
        <taxon>Gardnerella</taxon>
    </lineage>
</organism>